<dbReference type="EMBL" id="NBSK02000004">
    <property type="protein sequence ID" value="KAJ0213427.1"/>
    <property type="molecule type" value="Genomic_DNA"/>
</dbReference>
<keyword evidence="2" id="KW-1185">Reference proteome</keyword>
<reference evidence="1 2" key="1">
    <citation type="journal article" date="2017" name="Nat. Commun.">
        <title>Genome assembly with in vitro proximity ligation data and whole-genome triplication in lettuce.</title>
        <authorList>
            <person name="Reyes-Chin-Wo S."/>
            <person name="Wang Z."/>
            <person name="Yang X."/>
            <person name="Kozik A."/>
            <person name="Arikit S."/>
            <person name="Song C."/>
            <person name="Xia L."/>
            <person name="Froenicke L."/>
            <person name="Lavelle D.O."/>
            <person name="Truco M.J."/>
            <person name="Xia R."/>
            <person name="Zhu S."/>
            <person name="Xu C."/>
            <person name="Xu H."/>
            <person name="Xu X."/>
            <person name="Cox K."/>
            <person name="Korf I."/>
            <person name="Meyers B.C."/>
            <person name="Michelmore R.W."/>
        </authorList>
    </citation>
    <scope>NUCLEOTIDE SEQUENCE [LARGE SCALE GENOMIC DNA]</scope>
    <source>
        <strain evidence="2">cv. Salinas</strain>
        <tissue evidence="1">Seedlings</tissue>
    </source>
</reference>
<sequence>MYNTLFSHFVAKVAEVLKISLREEVDAEQEGKNKDAIVLMKSSNNIKRHDNKSLATYGAPFSDESLAAIEGAGEVIYMNLICY</sequence>
<comment type="caution">
    <text evidence="1">The sequence shown here is derived from an EMBL/GenBank/DDBJ whole genome shotgun (WGS) entry which is preliminary data.</text>
</comment>
<dbReference type="Proteomes" id="UP000235145">
    <property type="component" value="Unassembled WGS sequence"/>
</dbReference>
<name>A0A9R1VTF3_LACSA</name>
<accession>A0A9R1VTF3</accession>
<evidence type="ECO:0000313" key="2">
    <source>
        <dbReference type="Proteomes" id="UP000235145"/>
    </source>
</evidence>
<proteinExistence type="predicted"/>
<dbReference type="AlphaFoldDB" id="A0A9R1VTF3"/>
<organism evidence="1 2">
    <name type="scientific">Lactuca sativa</name>
    <name type="common">Garden lettuce</name>
    <dbReference type="NCBI Taxonomy" id="4236"/>
    <lineage>
        <taxon>Eukaryota</taxon>
        <taxon>Viridiplantae</taxon>
        <taxon>Streptophyta</taxon>
        <taxon>Embryophyta</taxon>
        <taxon>Tracheophyta</taxon>
        <taxon>Spermatophyta</taxon>
        <taxon>Magnoliopsida</taxon>
        <taxon>eudicotyledons</taxon>
        <taxon>Gunneridae</taxon>
        <taxon>Pentapetalae</taxon>
        <taxon>asterids</taxon>
        <taxon>campanulids</taxon>
        <taxon>Asterales</taxon>
        <taxon>Asteraceae</taxon>
        <taxon>Cichorioideae</taxon>
        <taxon>Cichorieae</taxon>
        <taxon>Lactucinae</taxon>
        <taxon>Lactuca</taxon>
    </lineage>
</organism>
<protein>
    <submittedName>
        <fullName evidence="1">Uncharacterized protein</fullName>
    </submittedName>
</protein>
<gene>
    <name evidence="1" type="ORF">LSAT_V11C400171850</name>
</gene>
<evidence type="ECO:0000313" key="1">
    <source>
        <dbReference type="EMBL" id="KAJ0213427.1"/>
    </source>
</evidence>